<name>A0A6J6WRP2_9ZZZZ</name>
<organism evidence="1">
    <name type="scientific">freshwater metagenome</name>
    <dbReference type="NCBI Taxonomy" id="449393"/>
    <lineage>
        <taxon>unclassified sequences</taxon>
        <taxon>metagenomes</taxon>
        <taxon>ecological metagenomes</taxon>
    </lineage>
</organism>
<accession>A0A6J6WRP2</accession>
<protein>
    <submittedName>
        <fullName evidence="1">Unannotated protein</fullName>
    </submittedName>
</protein>
<evidence type="ECO:0000313" key="1">
    <source>
        <dbReference type="EMBL" id="CAB4785853.1"/>
    </source>
</evidence>
<proteinExistence type="predicted"/>
<sequence>MDPNVIFRNFETLENLFVSALRLIESRAIEVLEASDSIGITPIGEIYLWVRFAAWLTLSGTDPARIATDTPILDRFREASLRNLHVEHLPSERGKSAILVLTLAYLQTQVLVTPSQPEFFAPQAMEDSLVLLGTLISQLEALTREFGWD</sequence>
<dbReference type="EMBL" id="CAFAAB010000085">
    <property type="protein sequence ID" value="CAB4785853.1"/>
    <property type="molecule type" value="Genomic_DNA"/>
</dbReference>
<gene>
    <name evidence="1" type="ORF">UFOPK2958_00826</name>
</gene>
<reference evidence="1" key="1">
    <citation type="submission" date="2020-05" db="EMBL/GenBank/DDBJ databases">
        <authorList>
            <person name="Chiriac C."/>
            <person name="Salcher M."/>
            <person name="Ghai R."/>
            <person name="Kavagutti S V."/>
        </authorList>
    </citation>
    <scope>NUCLEOTIDE SEQUENCE</scope>
</reference>
<dbReference type="AlphaFoldDB" id="A0A6J6WRP2"/>